<proteinExistence type="predicted"/>
<sequence length="372" mass="40503">MPTPVVLVAGLHTPARSATVNRLLAAHPGAIAVHHDLREVTSGRIEREVRDSSGIHDLTQVRLAHACVTCTIREDLLPQLIRHADTASLLIVDLWDSVEPRSVAEALDEAPEILRLTGVLTALHTEHLPIDIARGERLAETGQAGAAGDRRYLAEVLARQIEYATALILHNGDREDIELARALLSHLAPVTPVFTDSLPAVTGPALHTRELAERVDPATAQLPCDARTGEVTTVVWHRLRPLHPARLFAAMGDLIAGSVRSRGRFWLATRHDRLLAWDSVAGAMSVADAGPWLAALPETSWDQISPARRVAAALDWTDPLGDRVQHLVFTGPDLDRDRIHTLLDSCLLTPAEAVSGSHTWSHYEDPFSALLT</sequence>
<dbReference type="PANTHER" id="PTHR43603">
    <property type="entry name" value="COBW DOMAIN-CONTAINING PROTEIN DDB_G0274527"/>
    <property type="match status" value="1"/>
</dbReference>
<gene>
    <name evidence="2" type="ORF">Aph01nite_05900</name>
</gene>
<dbReference type="RefSeq" id="WP_204039130.1">
    <property type="nucleotide sequence ID" value="NZ_BOOA01000003.1"/>
</dbReference>
<dbReference type="Gene3D" id="3.40.50.300">
    <property type="entry name" value="P-loop containing nucleotide triphosphate hydrolases"/>
    <property type="match status" value="1"/>
</dbReference>
<dbReference type="Proteomes" id="UP000640052">
    <property type="component" value="Unassembled WGS sequence"/>
</dbReference>
<organism evidence="2 3">
    <name type="scientific">Acrocarpospora phusangensis</name>
    <dbReference type="NCBI Taxonomy" id="1070424"/>
    <lineage>
        <taxon>Bacteria</taxon>
        <taxon>Bacillati</taxon>
        <taxon>Actinomycetota</taxon>
        <taxon>Actinomycetes</taxon>
        <taxon>Streptosporangiales</taxon>
        <taxon>Streptosporangiaceae</taxon>
        <taxon>Acrocarpospora</taxon>
    </lineage>
</organism>
<evidence type="ECO:0000259" key="1">
    <source>
        <dbReference type="SMART" id="SM00833"/>
    </source>
</evidence>
<comment type="caution">
    <text evidence="2">The sequence shown here is derived from an EMBL/GenBank/DDBJ whole genome shotgun (WGS) entry which is preliminary data.</text>
</comment>
<dbReference type="PANTHER" id="PTHR43603:SF1">
    <property type="entry name" value="ZINC-REGULATED GTPASE METALLOPROTEIN ACTIVATOR 1"/>
    <property type="match status" value="1"/>
</dbReference>
<evidence type="ECO:0000313" key="2">
    <source>
        <dbReference type="EMBL" id="GIH22280.1"/>
    </source>
</evidence>
<dbReference type="InterPro" id="IPR051927">
    <property type="entry name" value="Zn_Chap_cDPG_Synth"/>
</dbReference>
<feature type="domain" description="CobW C-terminal" evidence="1">
    <location>
        <begin position="231"/>
        <end position="347"/>
    </location>
</feature>
<protein>
    <submittedName>
        <fullName evidence="2">Cobalamin biosynthesis protein CobW</fullName>
    </submittedName>
</protein>
<accession>A0A919UN20</accession>
<reference evidence="2" key="1">
    <citation type="submission" date="2021-01" db="EMBL/GenBank/DDBJ databases">
        <title>Whole genome shotgun sequence of Acrocarpospora phusangensis NBRC 108782.</title>
        <authorList>
            <person name="Komaki H."/>
            <person name="Tamura T."/>
        </authorList>
    </citation>
    <scope>NUCLEOTIDE SEQUENCE</scope>
    <source>
        <strain evidence="2">NBRC 108782</strain>
    </source>
</reference>
<dbReference type="EMBL" id="BOOA01000003">
    <property type="protein sequence ID" value="GIH22280.1"/>
    <property type="molecule type" value="Genomic_DNA"/>
</dbReference>
<dbReference type="AlphaFoldDB" id="A0A919UN20"/>
<dbReference type="InterPro" id="IPR011629">
    <property type="entry name" value="CobW-like_C"/>
</dbReference>
<dbReference type="SMART" id="SM00833">
    <property type="entry name" value="CobW_C"/>
    <property type="match status" value="1"/>
</dbReference>
<name>A0A919UN20_9ACTN</name>
<dbReference type="SUPFAM" id="SSF90002">
    <property type="entry name" value="Hypothetical protein YjiA, C-terminal domain"/>
    <property type="match status" value="1"/>
</dbReference>
<keyword evidence="3" id="KW-1185">Reference proteome</keyword>
<dbReference type="InterPro" id="IPR027417">
    <property type="entry name" value="P-loop_NTPase"/>
</dbReference>
<dbReference type="Pfam" id="PF07683">
    <property type="entry name" value="CobW_C"/>
    <property type="match status" value="1"/>
</dbReference>
<evidence type="ECO:0000313" key="3">
    <source>
        <dbReference type="Proteomes" id="UP000640052"/>
    </source>
</evidence>